<evidence type="ECO:0008006" key="4">
    <source>
        <dbReference type="Google" id="ProtNLM"/>
    </source>
</evidence>
<feature type="transmembrane region" description="Helical" evidence="1">
    <location>
        <begin position="227"/>
        <end position="255"/>
    </location>
</feature>
<protein>
    <recommendedName>
        <fullName evidence="4">G-protein coupled receptors family 1 profile domain-containing protein</fullName>
    </recommendedName>
</protein>
<evidence type="ECO:0000256" key="1">
    <source>
        <dbReference type="SAM" id="Phobius"/>
    </source>
</evidence>
<name>A0AAV4CI48_9GAST</name>
<keyword evidence="3" id="KW-1185">Reference proteome</keyword>
<feature type="transmembrane region" description="Helical" evidence="1">
    <location>
        <begin position="135"/>
        <end position="157"/>
    </location>
</feature>
<dbReference type="AlphaFoldDB" id="A0AAV4CI48"/>
<evidence type="ECO:0000313" key="2">
    <source>
        <dbReference type="EMBL" id="GFO32434.1"/>
    </source>
</evidence>
<organism evidence="2 3">
    <name type="scientific">Plakobranchus ocellatus</name>
    <dbReference type="NCBI Taxonomy" id="259542"/>
    <lineage>
        <taxon>Eukaryota</taxon>
        <taxon>Metazoa</taxon>
        <taxon>Spiralia</taxon>
        <taxon>Lophotrochozoa</taxon>
        <taxon>Mollusca</taxon>
        <taxon>Gastropoda</taxon>
        <taxon>Heterobranchia</taxon>
        <taxon>Euthyneura</taxon>
        <taxon>Panpulmonata</taxon>
        <taxon>Sacoglossa</taxon>
        <taxon>Placobranchoidea</taxon>
        <taxon>Plakobranchidae</taxon>
        <taxon>Plakobranchus</taxon>
    </lineage>
</organism>
<keyword evidence="1" id="KW-1133">Transmembrane helix</keyword>
<proteinExistence type="predicted"/>
<accession>A0AAV4CI48</accession>
<gene>
    <name evidence="2" type="ORF">PoB_005893900</name>
</gene>
<comment type="caution">
    <text evidence="2">The sequence shown here is derived from an EMBL/GenBank/DDBJ whole genome shotgun (WGS) entry which is preliminary data.</text>
</comment>
<keyword evidence="1" id="KW-0812">Transmembrane</keyword>
<feature type="transmembrane region" description="Helical" evidence="1">
    <location>
        <begin position="163"/>
        <end position="182"/>
    </location>
</feature>
<reference evidence="2 3" key="1">
    <citation type="journal article" date="2021" name="Elife">
        <title>Chloroplast acquisition without the gene transfer in kleptoplastic sea slugs, Plakobranchus ocellatus.</title>
        <authorList>
            <person name="Maeda T."/>
            <person name="Takahashi S."/>
            <person name="Yoshida T."/>
            <person name="Shimamura S."/>
            <person name="Takaki Y."/>
            <person name="Nagai Y."/>
            <person name="Toyoda A."/>
            <person name="Suzuki Y."/>
            <person name="Arimoto A."/>
            <person name="Ishii H."/>
            <person name="Satoh N."/>
            <person name="Nishiyama T."/>
            <person name="Hasebe M."/>
            <person name="Maruyama T."/>
            <person name="Minagawa J."/>
            <person name="Obokata J."/>
            <person name="Shigenobu S."/>
        </authorList>
    </citation>
    <scope>NUCLEOTIDE SEQUENCE [LARGE SCALE GENOMIC DNA]</scope>
</reference>
<keyword evidence="1" id="KW-0472">Membrane</keyword>
<evidence type="ECO:0000313" key="3">
    <source>
        <dbReference type="Proteomes" id="UP000735302"/>
    </source>
</evidence>
<sequence length="315" mass="34661">MKIELLTTEVGAEGRRLASLTFGLRPWFGGASGDLPNDSAAQNSKFSIINIITPRQGDLRLLGPPSGQVAGGGARTRDKRMPAELRADSLATVPPTRSRSERDLTSRSNICCRCDVHIEHCLVLNVFLFSAPTPCVTILGTFMALTPCTIIGAFMALTPCAVLDAFMAFTPCTILGAFMALTTMHSIRCLHYALYSALSWRLHHALYSPLSWRLHHALYLALKPCTILGAFMALTSCTILSAFMALTPCTTFGAYTMPYIQRFHGAYTIQYIRRLYHALHSVLTACAFRRLQHVFSTCTMHLRLSGGLQHEQFGA</sequence>
<dbReference type="EMBL" id="BLXT01006630">
    <property type="protein sequence ID" value="GFO32434.1"/>
    <property type="molecule type" value="Genomic_DNA"/>
</dbReference>
<dbReference type="Proteomes" id="UP000735302">
    <property type="component" value="Unassembled WGS sequence"/>
</dbReference>